<dbReference type="EMBL" id="UGQY01000001">
    <property type="protein sequence ID" value="STZ72592.1"/>
    <property type="molecule type" value="Genomic_DNA"/>
</dbReference>
<dbReference type="AlphaFoldDB" id="A0A378U852"/>
<name>A0A378U852_MYCFO</name>
<dbReference type="Proteomes" id="UP000255389">
    <property type="component" value="Unassembled WGS sequence"/>
</dbReference>
<reference evidence="1 2" key="1">
    <citation type="submission" date="2018-06" db="EMBL/GenBank/DDBJ databases">
        <authorList>
            <consortium name="Pathogen Informatics"/>
            <person name="Doyle S."/>
        </authorList>
    </citation>
    <scope>NUCLEOTIDE SEQUENCE [LARGE SCALE GENOMIC DNA]</scope>
    <source>
        <strain evidence="1 2">NCTC1542</strain>
    </source>
</reference>
<gene>
    <name evidence="1" type="ORF">NCTC1542_00129</name>
</gene>
<accession>A0A378U852</accession>
<evidence type="ECO:0000313" key="1">
    <source>
        <dbReference type="EMBL" id="STZ72592.1"/>
    </source>
</evidence>
<sequence>MRTHMHVTVDDLDETFRTVVGLDGRETRDRHGYREGVSMFDLM</sequence>
<protein>
    <submittedName>
        <fullName evidence="1">Uncharacterized protein</fullName>
    </submittedName>
</protein>
<proteinExistence type="predicted"/>
<evidence type="ECO:0000313" key="2">
    <source>
        <dbReference type="Proteomes" id="UP000255389"/>
    </source>
</evidence>
<organism evidence="1 2">
    <name type="scientific">Mycolicibacterium fortuitum</name>
    <name type="common">Mycobacterium fortuitum</name>
    <dbReference type="NCBI Taxonomy" id="1766"/>
    <lineage>
        <taxon>Bacteria</taxon>
        <taxon>Bacillati</taxon>
        <taxon>Actinomycetota</taxon>
        <taxon>Actinomycetes</taxon>
        <taxon>Mycobacteriales</taxon>
        <taxon>Mycobacteriaceae</taxon>
        <taxon>Mycolicibacterium</taxon>
    </lineage>
</organism>